<evidence type="ECO:0000256" key="8">
    <source>
        <dbReference type="ARBA" id="ARBA00022989"/>
    </source>
</evidence>
<dbReference type="RefSeq" id="WP_035539491.1">
    <property type="nucleotide sequence ID" value="NZ_ARYL01000021.1"/>
</dbReference>
<name>A0A059G5E8_9PROT</name>
<keyword evidence="11" id="KW-0282">Flagellum</keyword>
<keyword evidence="8 10" id="KW-1133">Transmembrane helix</keyword>
<evidence type="ECO:0000256" key="10">
    <source>
        <dbReference type="RuleBase" id="RU364125"/>
    </source>
</evidence>
<evidence type="ECO:0000256" key="6">
    <source>
        <dbReference type="ARBA" id="ARBA00022692"/>
    </source>
</evidence>
<dbReference type="GO" id="GO:0071973">
    <property type="term" value="P:bacterial-type flagellum-dependent cell motility"/>
    <property type="evidence" value="ECO:0007669"/>
    <property type="project" value="InterPro"/>
</dbReference>
<dbReference type="GO" id="GO:0006935">
    <property type="term" value="P:chemotaxis"/>
    <property type="evidence" value="ECO:0007669"/>
    <property type="project" value="UniProtKB-KW"/>
</dbReference>
<dbReference type="InterPro" id="IPR005503">
    <property type="entry name" value="FliL"/>
</dbReference>
<keyword evidence="11" id="KW-0969">Cilium</keyword>
<dbReference type="STRING" id="1280953.HOC_13599"/>
<keyword evidence="6 10" id="KW-0812">Transmembrane</keyword>
<evidence type="ECO:0000313" key="11">
    <source>
        <dbReference type="EMBL" id="KDA01810.1"/>
    </source>
</evidence>
<evidence type="ECO:0000256" key="3">
    <source>
        <dbReference type="ARBA" id="ARBA00008281"/>
    </source>
</evidence>
<dbReference type="PATRIC" id="fig|1280953.3.peg.2735"/>
<dbReference type="EMBL" id="ARYL01000021">
    <property type="protein sequence ID" value="KDA01810.1"/>
    <property type="molecule type" value="Genomic_DNA"/>
</dbReference>
<keyword evidence="4" id="KW-1003">Cell membrane</keyword>
<keyword evidence="11" id="KW-0966">Cell projection</keyword>
<evidence type="ECO:0000313" key="12">
    <source>
        <dbReference type="Proteomes" id="UP000024942"/>
    </source>
</evidence>
<dbReference type="eggNOG" id="COG1580">
    <property type="taxonomic scope" value="Bacteria"/>
</dbReference>
<keyword evidence="7 10" id="KW-0283">Flagellar rotation</keyword>
<keyword evidence="9 10" id="KW-0472">Membrane</keyword>
<evidence type="ECO:0000256" key="5">
    <source>
        <dbReference type="ARBA" id="ARBA00022500"/>
    </source>
</evidence>
<proteinExistence type="inferred from homology"/>
<evidence type="ECO:0000256" key="9">
    <source>
        <dbReference type="ARBA" id="ARBA00023136"/>
    </source>
</evidence>
<evidence type="ECO:0000256" key="4">
    <source>
        <dbReference type="ARBA" id="ARBA00022475"/>
    </source>
</evidence>
<evidence type="ECO:0000256" key="7">
    <source>
        <dbReference type="ARBA" id="ARBA00022779"/>
    </source>
</evidence>
<reference evidence="11 12" key="1">
    <citation type="journal article" date="2014" name="Antonie Van Leeuwenhoek">
        <title>Hyphomonas beringensis sp. nov. and Hyphomonas chukchiensis sp. nov., isolated from surface seawater of the Bering Sea and Chukchi Sea.</title>
        <authorList>
            <person name="Li C."/>
            <person name="Lai Q."/>
            <person name="Li G."/>
            <person name="Dong C."/>
            <person name="Wang J."/>
            <person name="Liao Y."/>
            <person name="Shao Z."/>
        </authorList>
    </citation>
    <scope>NUCLEOTIDE SEQUENCE [LARGE SCALE GENOMIC DNA]</scope>
    <source>
        <strain evidence="11 12">SCH89</strain>
    </source>
</reference>
<feature type="transmembrane region" description="Helical" evidence="10">
    <location>
        <begin position="27"/>
        <end position="48"/>
    </location>
</feature>
<sequence>MAGKKASKAASTDGVDAAPAGAKSGGVVGLALLAVGALATSFATVFFLTPSAPADATPVCAPGESPTVAESSIKPNQSYVELRDILVTIGSEPATRYIKLKIAIICDSGSTSAVTDAEPVLIDAFTNYLRSVELTDFENPGFYSHMRDQLGRRSQLVLGGGVSDGVLITEFLLR</sequence>
<comment type="function">
    <text evidence="1 10">Controls the rotational direction of flagella during chemotaxis.</text>
</comment>
<dbReference type="Pfam" id="PF03748">
    <property type="entry name" value="FliL"/>
    <property type="match status" value="1"/>
</dbReference>
<comment type="similarity">
    <text evidence="3 10">Belongs to the FliL family.</text>
</comment>
<dbReference type="OrthoDB" id="7619358at2"/>
<accession>A0A059G5E8</accession>
<evidence type="ECO:0000256" key="1">
    <source>
        <dbReference type="ARBA" id="ARBA00002254"/>
    </source>
</evidence>
<dbReference type="GO" id="GO:0005886">
    <property type="term" value="C:plasma membrane"/>
    <property type="evidence" value="ECO:0007669"/>
    <property type="project" value="UniProtKB-SubCell"/>
</dbReference>
<keyword evidence="10" id="KW-0997">Cell inner membrane</keyword>
<comment type="caution">
    <text evidence="11">The sequence shown here is derived from an EMBL/GenBank/DDBJ whole genome shotgun (WGS) entry which is preliminary data.</text>
</comment>
<protein>
    <recommendedName>
        <fullName evidence="10">Flagellar protein FliL</fullName>
    </recommendedName>
</protein>
<comment type="subcellular location">
    <subcellularLocation>
        <location evidence="10">Cell inner membrane</location>
    </subcellularLocation>
    <subcellularLocation>
        <location evidence="2">Cell membrane</location>
        <topology evidence="2">Single-pass membrane protein</topology>
    </subcellularLocation>
</comment>
<gene>
    <name evidence="11" type="ORF">HOC_13599</name>
</gene>
<dbReference type="Proteomes" id="UP000024942">
    <property type="component" value="Unassembled WGS sequence"/>
</dbReference>
<evidence type="ECO:0000256" key="2">
    <source>
        <dbReference type="ARBA" id="ARBA00004162"/>
    </source>
</evidence>
<keyword evidence="12" id="KW-1185">Reference proteome</keyword>
<dbReference type="AlphaFoldDB" id="A0A059G5E8"/>
<keyword evidence="5 10" id="KW-0145">Chemotaxis</keyword>
<organism evidence="11 12">
    <name type="scientific">Hyphomonas oceanitis SCH89</name>
    <dbReference type="NCBI Taxonomy" id="1280953"/>
    <lineage>
        <taxon>Bacteria</taxon>
        <taxon>Pseudomonadati</taxon>
        <taxon>Pseudomonadota</taxon>
        <taxon>Alphaproteobacteria</taxon>
        <taxon>Hyphomonadales</taxon>
        <taxon>Hyphomonadaceae</taxon>
        <taxon>Hyphomonas</taxon>
    </lineage>
</organism>
<dbReference type="GO" id="GO:0009425">
    <property type="term" value="C:bacterial-type flagellum basal body"/>
    <property type="evidence" value="ECO:0007669"/>
    <property type="project" value="InterPro"/>
</dbReference>